<reference evidence="3" key="1">
    <citation type="journal article" date="2021" name="Proc. Natl. Acad. Sci. U.S.A.">
        <title>A Catalog of Tens of Thousands of Viruses from Human Metagenomes Reveals Hidden Associations with Chronic Diseases.</title>
        <authorList>
            <person name="Tisza M.J."/>
            <person name="Buck C.B."/>
        </authorList>
    </citation>
    <scope>NUCLEOTIDE SEQUENCE</scope>
    <source>
        <strain evidence="3">CtQQg4</strain>
    </source>
</reference>
<feature type="coiled-coil region" evidence="1">
    <location>
        <begin position="38"/>
        <end position="100"/>
    </location>
</feature>
<accession>A0A8S5T838</accession>
<evidence type="ECO:0000256" key="1">
    <source>
        <dbReference type="SAM" id="Coils"/>
    </source>
</evidence>
<name>A0A8S5T838_9CAUD</name>
<feature type="transmembrane region" description="Helical" evidence="2">
    <location>
        <begin position="6"/>
        <end position="25"/>
    </location>
</feature>
<evidence type="ECO:0000313" key="3">
    <source>
        <dbReference type="EMBL" id="DAF59406.1"/>
    </source>
</evidence>
<organism evidence="3">
    <name type="scientific">Myoviridae sp. ctQQg4</name>
    <dbReference type="NCBI Taxonomy" id="2827686"/>
    <lineage>
        <taxon>Viruses</taxon>
        <taxon>Duplodnaviria</taxon>
        <taxon>Heunggongvirae</taxon>
        <taxon>Uroviricota</taxon>
        <taxon>Caudoviricetes</taxon>
    </lineage>
</organism>
<keyword evidence="2" id="KW-1133">Transmembrane helix</keyword>
<keyword evidence="1" id="KW-0175">Coiled coil</keyword>
<sequence>MNILDIIGISLTALGLIGGFIKFFHELEKDQAERKAFEEKITVMFDKLEKQNDELLKQIEASKEDRRTLDKRISIVEESIKLSHNRINDLSIKLDKLREKIK</sequence>
<evidence type="ECO:0000256" key="2">
    <source>
        <dbReference type="SAM" id="Phobius"/>
    </source>
</evidence>
<proteinExistence type="predicted"/>
<dbReference type="EMBL" id="BK032769">
    <property type="protein sequence ID" value="DAF59406.1"/>
    <property type="molecule type" value="Genomic_DNA"/>
</dbReference>
<keyword evidence="2" id="KW-0812">Transmembrane</keyword>
<protein>
    <submittedName>
        <fullName evidence="3">SECRETED 45 kDa PROTEIN CYCLE, PEPTIDOGLYCAN, CHAP, CELL</fullName>
    </submittedName>
</protein>
<keyword evidence="2" id="KW-0472">Membrane</keyword>